<feature type="region of interest" description="Disordered" evidence="1">
    <location>
        <begin position="1"/>
        <end position="112"/>
    </location>
</feature>
<reference evidence="2 3" key="1">
    <citation type="submission" date="2018-04" db="EMBL/GenBank/DDBJ databases">
        <title>Active sludge and wastewater microbial communities from Klosterneuburg, Austria.</title>
        <authorList>
            <person name="Wagner M."/>
        </authorList>
    </citation>
    <scope>NUCLEOTIDE SEQUENCE [LARGE SCALE GENOMIC DNA]</scope>
    <source>
        <strain evidence="2 3">Nm4</strain>
    </source>
</reference>
<feature type="compositionally biased region" description="Basic and acidic residues" evidence="1">
    <location>
        <begin position="34"/>
        <end position="49"/>
    </location>
</feature>
<name>A0A2T5ILC5_9PROT</name>
<evidence type="ECO:0000313" key="2">
    <source>
        <dbReference type="EMBL" id="PTQ84626.1"/>
    </source>
</evidence>
<organism evidence="2 3">
    <name type="scientific">Nitrosomonas ureae</name>
    <dbReference type="NCBI Taxonomy" id="44577"/>
    <lineage>
        <taxon>Bacteria</taxon>
        <taxon>Pseudomonadati</taxon>
        <taxon>Pseudomonadota</taxon>
        <taxon>Betaproteobacteria</taxon>
        <taxon>Nitrosomonadales</taxon>
        <taxon>Nitrosomonadaceae</taxon>
        <taxon>Nitrosomonas</taxon>
    </lineage>
</organism>
<sequence length="112" mass="12699">MKTLTKNSFKDSKKNETGTKEEKIDLRNQVSENNKTDSDMMLPHERDETTGPTGTNEKGNEKSREVIKRAHDDTEHGLKDTDRHGIPSDIESCDSEKPAITKNIRKSEEKEG</sequence>
<feature type="compositionally biased region" description="Basic and acidic residues" evidence="1">
    <location>
        <begin position="94"/>
        <end position="112"/>
    </location>
</feature>
<feature type="compositionally biased region" description="Basic and acidic residues" evidence="1">
    <location>
        <begin position="8"/>
        <end position="26"/>
    </location>
</feature>
<comment type="caution">
    <text evidence="2">The sequence shown here is derived from an EMBL/GenBank/DDBJ whole genome shotgun (WGS) entry which is preliminary data.</text>
</comment>
<dbReference type="RefSeq" id="WP_107786840.1">
    <property type="nucleotide sequence ID" value="NZ_QAOL01000017.1"/>
</dbReference>
<accession>A0A2T5ILC5</accession>
<dbReference type="EMBL" id="QAOL01000017">
    <property type="protein sequence ID" value="PTQ84626.1"/>
    <property type="molecule type" value="Genomic_DNA"/>
</dbReference>
<gene>
    <name evidence="2" type="ORF">C8R28_101755</name>
</gene>
<proteinExistence type="predicted"/>
<dbReference type="AlphaFoldDB" id="A0A2T5ILC5"/>
<evidence type="ECO:0000256" key="1">
    <source>
        <dbReference type="SAM" id="MobiDB-lite"/>
    </source>
</evidence>
<feature type="compositionally biased region" description="Basic and acidic residues" evidence="1">
    <location>
        <begin position="58"/>
        <end position="86"/>
    </location>
</feature>
<evidence type="ECO:0000313" key="3">
    <source>
        <dbReference type="Proteomes" id="UP000244110"/>
    </source>
</evidence>
<protein>
    <submittedName>
        <fullName evidence="2">Uncharacterized protein</fullName>
    </submittedName>
</protein>
<dbReference type="Proteomes" id="UP000244110">
    <property type="component" value="Unassembled WGS sequence"/>
</dbReference>